<feature type="transmembrane region" description="Helical" evidence="5">
    <location>
        <begin position="24"/>
        <end position="46"/>
    </location>
</feature>
<comment type="caution">
    <text evidence="7">The sequence shown here is derived from an EMBL/GenBank/DDBJ whole genome shotgun (WGS) entry which is preliminary data.</text>
</comment>
<dbReference type="RefSeq" id="WP_141366142.1">
    <property type="nucleotide sequence ID" value="NZ_BAAAJL010000003.1"/>
</dbReference>
<dbReference type="AlphaFoldDB" id="A0A4Y4DXY8"/>
<dbReference type="GO" id="GO:0140359">
    <property type="term" value="F:ABC-type transporter activity"/>
    <property type="evidence" value="ECO:0007669"/>
    <property type="project" value="InterPro"/>
</dbReference>
<keyword evidence="8" id="KW-1185">Reference proteome</keyword>
<dbReference type="Pfam" id="PF12698">
    <property type="entry name" value="ABC2_membrane_3"/>
    <property type="match status" value="1"/>
</dbReference>
<gene>
    <name evidence="7" type="ORF">AUR04nite_27630</name>
</gene>
<feature type="transmembrane region" description="Helical" evidence="5">
    <location>
        <begin position="223"/>
        <end position="249"/>
    </location>
</feature>
<dbReference type="GO" id="GO:0016020">
    <property type="term" value="C:membrane"/>
    <property type="evidence" value="ECO:0007669"/>
    <property type="project" value="UniProtKB-SubCell"/>
</dbReference>
<name>A0A4Y4DXY8_GLUUR</name>
<keyword evidence="3 5" id="KW-1133">Transmembrane helix</keyword>
<protein>
    <submittedName>
        <fullName evidence="7">Sodium export permease</fullName>
    </submittedName>
</protein>
<dbReference type="Proteomes" id="UP000316612">
    <property type="component" value="Unassembled WGS sequence"/>
</dbReference>
<evidence type="ECO:0000256" key="4">
    <source>
        <dbReference type="ARBA" id="ARBA00023136"/>
    </source>
</evidence>
<evidence type="ECO:0000256" key="5">
    <source>
        <dbReference type="SAM" id="Phobius"/>
    </source>
</evidence>
<organism evidence="7 8">
    <name type="scientific">Glutamicibacter uratoxydans</name>
    <name type="common">Arthrobacter uratoxydans</name>
    <dbReference type="NCBI Taxonomy" id="43667"/>
    <lineage>
        <taxon>Bacteria</taxon>
        <taxon>Bacillati</taxon>
        <taxon>Actinomycetota</taxon>
        <taxon>Actinomycetes</taxon>
        <taxon>Micrococcales</taxon>
        <taxon>Micrococcaceae</taxon>
        <taxon>Glutamicibacter</taxon>
    </lineage>
</organism>
<comment type="subcellular location">
    <subcellularLocation>
        <location evidence="1">Membrane</location>
        <topology evidence="1">Multi-pass membrane protein</topology>
    </subcellularLocation>
</comment>
<evidence type="ECO:0000313" key="7">
    <source>
        <dbReference type="EMBL" id="GED07231.1"/>
    </source>
</evidence>
<reference evidence="7 8" key="1">
    <citation type="submission" date="2019-06" db="EMBL/GenBank/DDBJ databases">
        <title>Whole genome shotgun sequence of Glutamicibacter uratoxydans NBRC 15515.</title>
        <authorList>
            <person name="Hosoyama A."/>
            <person name="Uohara A."/>
            <person name="Ohji S."/>
            <person name="Ichikawa N."/>
        </authorList>
    </citation>
    <scope>NUCLEOTIDE SEQUENCE [LARGE SCALE GENOMIC DNA]</scope>
    <source>
        <strain evidence="7 8">NBRC 15515</strain>
    </source>
</reference>
<evidence type="ECO:0000259" key="6">
    <source>
        <dbReference type="Pfam" id="PF12698"/>
    </source>
</evidence>
<sequence>MKTMNAPWLVVALREVETKVKDKAFVISTIMTLLLIVGSIAASTFFANKSEDFKVVATDQLSYQVLQRAQDQRPENLNLTISQAESAAAKEELNGEKVDAMLSSTANGQEFTLTGFDEVDPQLQDLVSSSMTTVLTDQLLAKAGIDSSQLPKADQLKVSQLQGDSERASMVRAMAFLFSFLFYMAALLFGMPIANSVIEEKQNRVVEILASTIRLRQLLAGKIIGNVILAMVQLLLFISAGLLAAYLAPGEIPFLGVVAQVAGWFVVFFLGGFLVLAGIWAALGALATRTEDLQQSTGPVVGALLAVLFIGIYAKGSFLVIASYVPIVSSVAMPIRLLSGEVALWEPLLSLAILLAACWAVLLFSERIYRRAVMHTGGTLTLRKALKLEV</sequence>
<evidence type="ECO:0000256" key="2">
    <source>
        <dbReference type="ARBA" id="ARBA00022692"/>
    </source>
</evidence>
<evidence type="ECO:0000313" key="8">
    <source>
        <dbReference type="Proteomes" id="UP000316612"/>
    </source>
</evidence>
<keyword evidence="4 5" id="KW-0472">Membrane</keyword>
<accession>A0A4Y4DXY8</accession>
<dbReference type="PANTHER" id="PTHR43471">
    <property type="entry name" value="ABC TRANSPORTER PERMEASE"/>
    <property type="match status" value="1"/>
</dbReference>
<dbReference type="PANTHER" id="PTHR43471:SF3">
    <property type="entry name" value="ABC TRANSPORTER PERMEASE PROTEIN NATB"/>
    <property type="match status" value="1"/>
</dbReference>
<feature type="domain" description="ABC-2 type transporter transmembrane" evidence="6">
    <location>
        <begin position="23"/>
        <end position="363"/>
    </location>
</feature>
<feature type="transmembrane region" description="Helical" evidence="5">
    <location>
        <begin position="173"/>
        <end position="194"/>
    </location>
</feature>
<dbReference type="OrthoDB" id="3268959at2"/>
<evidence type="ECO:0000256" key="3">
    <source>
        <dbReference type="ARBA" id="ARBA00022989"/>
    </source>
</evidence>
<dbReference type="InterPro" id="IPR013525">
    <property type="entry name" value="ABC2_TM"/>
</dbReference>
<dbReference type="EMBL" id="BJNY01000017">
    <property type="protein sequence ID" value="GED07231.1"/>
    <property type="molecule type" value="Genomic_DNA"/>
</dbReference>
<keyword evidence="2 5" id="KW-0812">Transmembrane</keyword>
<feature type="transmembrane region" description="Helical" evidence="5">
    <location>
        <begin position="261"/>
        <end position="288"/>
    </location>
</feature>
<feature type="transmembrane region" description="Helical" evidence="5">
    <location>
        <begin position="344"/>
        <end position="364"/>
    </location>
</feature>
<evidence type="ECO:0000256" key="1">
    <source>
        <dbReference type="ARBA" id="ARBA00004141"/>
    </source>
</evidence>
<proteinExistence type="predicted"/>
<feature type="transmembrane region" description="Helical" evidence="5">
    <location>
        <begin position="300"/>
        <end position="324"/>
    </location>
</feature>